<evidence type="ECO:0000256" key="1">
    <source>
        <dbReference type="ARBA" id="ARBA00004496"/>
    </source>
</evidence>
<accession>A0A6J6ETQ2</accession>
<dbReference type="InterPro" id="IPR042195">
    <property type="entry name" value="ArgJ_beta_C"/>
</dbReference>
<dbReference type="NCBIfam" id="NF003802">
    <property type="entry name" value="PRK05388.1"/>
    <property type="match status" value="1"/>
</dbReference>
<gene>
    <name evidence="7" type="ORF">UFOPK1740_00711</name>
</gene>
<proteinExistence type="inferred from homology"/>
<dbReference type="GO" id="GO:0004042">
    <property type="term" value="F:L-glutamate N-acetyltransferase activity"/>
    <property type="evidence" value="ECO:0007669"/>
    <property type="project" value="TreeGrafter"/>
</dbReference>
<dbReference type="PANTHER" id="PTHR23100">
    <property type="entry name" value="ARGININE BIOSYNTHESIS BIFUNCTIONAL PROTEIN ARGJ"/>
    <property type="match status" value="1"/>
</dbReference>
<evidence type="ECO:0000256" key="6">
    <source>
        <dbReference type="ARBA" id="ARBA00023315"/>
    </source>
</evidence>
<dbReference type="CDD" id="cd02152">
    <property type="entry name" value="OAT"/>
    <property type="match status" value="1"/>
</dbReference>
<evidence type="ECO:0000313" key="7">
    <source>
        <dbReference type="EMBL" id="CAB4578254.1"/>
    </source>
</evidence>
<keyword evidence="4" id="KW-0808">Transferase</keyword>
<dbReference type="FunFam" id="3.10.20.340:FF:000003">
    <property type="entry name" value="Arginine biosynthesis bifunctional protein ArgJ"/>
    <property type="match status" value="1"/>
</dbReference>
<name>A0A6J6ETQ2_9ZZZZ</name>
<keyword evidence="5" id="KW-0068">Autocatalytic cleavage</keyword>
<keyword evidence="6" id="KW-0012">Acyltransferase</keyword>
<dbReference type="GO" id="GO:0005737">
    <property type="term" value="C:cytoplasm"/>
    <property type="evidence" value="ECO:0007669"/>
    <property type="project" value="UniProtKB-SubCell"/>
</dbReference>
<dbReference type="AlphaFoldDB" id="A0A6J6ETQ2"/>
<dbReference type="GO" id="GO:0004358">
    <property type="term" value="F:L-glutamate N-acetyltransferase activity, acting on acetyl-L-ornithine as donor"/>
    <property type="evidence" value="ECO:0007669"/>
    <property type="project" value="InterPro"/>
</dbReference>
<dbReference type="Gene3D" id="3.10.20.340">
    <property type="entry name" value="ArgJ beta chain, C-terminal domain"/>
    <property type="match status" value="1"/>
</dbReference>
<organism evidence="7">
    <name type="scientific">freshwater metagenome</name>
    <dbReference type="NCBI Taxonomy" id="449393"/>
    <lineage>
        <taxon>unclassified sequences</taxon>
        <taxon>metagenomes</taxon>
        <taxon>ecological metagenomes</taxon>
    </lineage>
</organism>
<dbReference type="GO" id="GO:0006592">
    <property type="term" value="P:ornithine biosynthetic process"/>
    <property type="evidence" value="ECO:0007669"/>
    <property type="project" value="TreeGrafter"/>
</dbReference>
<evidence type="ECO:0000256" key="2">
    <source>
        <dbReference type="ARBA" id="ARBA00006774"/>
    </source>
</evidence>
<evidence type="ECO:0000256" key="4">
    <source>
        <dbReference type="ARBA" id="ARBA00022679"/>
    </source>
</evidence>
<dbReference type="PANTHER" id="PTHR23100:SF0">
    <property type="entry name" value="ARGININE BIOSYNTHESIS BIFUNCTIONAL PROTEIN ARGJ, MITOCHONDRIAL"/>
    <property type="match status" value="1"/>
</dbReference>
<dbReference type="Pfam" id="PF01960">
    <property type="entry name" value="ArgJ"/>
    <property type="match status" value="1"/>
</dbReference>
<dbReference type="EMBL" id="CAEZTU010000026">
    <property type="protein sequence ID" value="CAB4578254.1"/>
    <property type="molecule type" value="Genomic_DNA"/>
</dbReference>
<dbReference type="InterPro" id="IPR002813">
    <property type="entry name" value="Arg_biosynth_ArgJ"/>
</dbReference>
<dbReference type="HAMAP" id="MF_01106">
    <property type="entry name" value="ArgJ"/>
    <property type="match status" value="1"/>
</dbReference>
<keyword evidence="3" id="KW-0963">Cytoplasm</keyword>
<dbReference type="GO" id="GO:0006526">
    <property type="term" value="P:L-arginine biosynthetic process"/>
    <property type="evidence" value="ECO:0007669"/>
    <property type="project" value="InterPro"/>
</dbReference>
<sequence length="383" mass="40429">MSVTTPKGFDASGVASGLKSSGEKDVALIVNNGPKYDASAVFTTNKVKAAPVVWTQEVIKNKKLKAVVLNSGGANACTGPEGFADTHSTAEYVAKMLSVGAIEIGVCSTGLIGNRLDMTKLISGINDAYAKLSPAGGKDAAAAIITTDSHEKIAQVEKDSWSIGGIIKGAGMLAPDMATMLCVITTDADISEIDHQLVLQQCTDLTLNRIDSDGCTSTNDTVILMSSGASLEKPTMEDFKSQLQTLMSDLSNQLINDAEGATKVIKIEVLNARNENDAVNVGRSIARNNLLKCAMFGEDPNWGRILAAVGTADAEFDADKIDVYLNNAKVCSNGSAIDLSEQVSLNDRNISIKVDLKIGTFTATIYTNDLSTQYVHENSAYST</sequence>
<protein>
    <submittedName>
        <fullName evidence="7">Unannotated protein</fullName>
    </submittedName>
</protein>
<dbReference type="Gene3D" id="3.60.70.12">
    <property type="entry name" value="L-amino peptidase D-ALA esterase/amidase"/>
    <property type="match status" value="1"/>
</dbReference>
<dbReference type="NCBIfam" id="TIGR00120">
    <property type="entry name" value="ArgJ"/>
    <property type="match status" value="1"/>
</dbReference>
<evidence type="ECO:0000256" key="5">
    <source>
        <dbReference type="ARBA" id="ARBA00022813"/>
    </source>
</evidence>
<reference evidence="7" key="1">
    <citation type="submission" date="2020-05" db="EMBL/GenBank/DDBJ databases">
        <authorList>
            <person name="Chiriac C."/>
            <person name="Salcher M."/>
            <person name="Ghai R."/>
            <person name="Kavagutti S V."/>
        </authorList>
    </citation>
    <scope>NUCLEOTIDE SEQUENCE</scope>
</reference>
<comment type="similarity">
    <text evidence="2">Belongs to the ArgJ family.</text>
</comment>
<comment type="subcellular location">
    <subcellularLocation>
        <location evidence="1">Cytoplasm</location>
    </subcellularLocation>
</comment>
<evidence type="ECO:0000256" key="3">
    <source>
        <dbReference type="ARBA" id="ARBA00022490"/>
    </source>
</evidence>
<dbReference type="SUPFAM" id="SSF56266">
    <property type="entry name" value="DmpA/ArgJ-like"/>
    <property type="match status" value="1"/>
</dbReference>
<dbReference type="InterPro" id="IPR016117">
    <property type="entry name" value="ArgJ-like_dom_sf"/>
</dbReference>